<feature type="region of interest" description="Disordered" evidence="1">
    <location>
        <begin position="1"/>
        <end position="68"/>
    </location>
</feature>
<comment type="caution">
    <text evidence="2">The sequence shown here is derived from an EMBL/GenBank/DDBJ whole genome shotgun (WGS) entry which is preliminary data.</text>
</comment>
<feature type="compositionally biased region" description="Basic and acidic residues" evidence="1">
    <location>
        <begin position="170"/>
        <end position="191"/>
    </location>
</feature>
<evidence type="ECO:0000256" key="1">
    <source>
        <dbReference type="SAM" id="MobiDB-lite"/>
    </source>
</evidence>
<gene>
    <name evidence="2" type="ORF">PPNO1_LOCUS133</name>
</gene>
<proteinExistence type="predicted"/>
<sequence>MPQRDIAQLHDSSHLIDSSPRVPIGPLPTCIETTTPFSATSTYPPKPSNTLPRRLDLDPRRTPPRPRPSDAVIDLLQHLPYLSHPDFEPQVLPETTCVDYSALPSESLDALRRGRFDSIVDPPLDDDEALDPDCLCIALGRRHAWSLILDLANGTIIWYSMDGEWDPEDHDLGRVLPDDSPRRVAPDDGPRVARPTHLRSQVLFRRLLPRPPRLHALDSSRRRRDPLRRPREELGREDALRRRMLTEAGFPDDFDRDKWFEDEGHSQL</sequence>
<feature type="compositionally biased region" description="Polar residues" evidence="1">
    <location>
        <begin position="31"/>
        <end position="43"/>
    </location>
</feature>
<dbReference type="AlphaFoldDB" id="A0A9P1GUN0"/>
<protein>
    <submittedName>
        <fullName evidence="2">Uncharacterized protein</fullName>
    </submittedName>
</protein>
<dbReference type="Proteomes" id="UP000838763">
    <property type="component" value="Unassembled WGS sequence"/>
</dbReference>
<evidence type="ECO:0000313" key="3">
    <source>
        <dbReference type="Proteomes" id="UP000838763"/>
    </source>
</evidence>
<accession>A0A9P1GUN0</accession>
<reference evidence="2" key="1">
    <citation type="submission" date="2022-11" db="EMBL/GenBank/DDBJ databases">
        <authorList>
            <person name="Scott C."/>
            <person name="Bruce N."/>
        </authorList>
    </citation>
    <scope>NUCLEOTIDE SEQUENCE</scope>
</reference>
<name>A0A9P1GUN0_9PEZI</name>
<evidence type="ECO:0000313" key="2">
    <source>
        <dbReference type="EMBL" id="CAI4210331.1"/>
    </source>
</evidence>
<keyword evidence="3" id="KW-1185">Reference proteome</keyword>
<dbReference type="EMBL" id="CALLCH030000001">
    <property type="protein sequence ID" value="CAI4210331.1"/>
    <property type="molecule type" value="Genomic_DNA"/>
</dbReference>
<feature type="region of interest" description="Disordered" evidence="1">
    <location>
        <begin position="170"/>
        <end position="195"/>
    </location>
</feature>
<organism evidence="2 3">
    <name type="scientific">Parascedosporium putredinis</name>
    <dbReference type="NCBI Taxonomy" id="1442378"/>
    <lineage>
        <taxon>Eukaryota</taxon>
        <taxon>Fungi</taxon>
        <taxon>Dikarya</taxon>
        <taxon>Ascomycota</taxon>
        <taxon>Pezizomycotina</taxon>
        <taxon>Sordariomycetes</taxon>
        <taxon>Hypocreomycetidae</taxon>
        <taxon>Microascales</taxon>
        <taxon>Microascaceae</taxon>
        <taxon>Parascedosporium</taxon>
    </lineage>
</organism>